<evidence type="ECO:0000313" key="2">
    <source>
        <dbReference type="EMBL" id="TWB80179.1"/>
    </source>
</evidence>
<reference evidence="2 3" key="1">
    <citation type="submission" date="2019-06" db="EMBL/GenBank/DDBJ databases">
        <title>Genomic Encyclopedia of Type Strains, Phase IV (KMG-V): Genome sequencing to study the core and pangenomes of soil and plant-associated prokaryotes.</title>
        <authorList>
            <person name="Whitman W."/>
        </authorList>
    </citation>
    <scope>NUCLEOTIDE SEQUENCE [LARGE SCALE GENOMIC DNA]</scope>
    <source>
        <strain evidence="2 3">BR 12005</strain>
    </source>
</reference>
<feature type="domain" description="DUF5655" evidence="1">
    <location>
        <begin position="83"/>
        <end position="186"/>
    </location>
</feature>
<organism evidence="2 3">
    <name type="scientific">Nitrospirillum amazonense</name>
    <dbReference type="NCBI Taxonomy" id="28077"/>
    <lineage>
        <taxon>Bacteria</taxon>
        <taxon>Pseudomonadati</taxon>
        <taxon>Pseudomonadota</taxon>
        <taxon>Alphaproteobacteria</taxon>
        <taxon>Rhodospirillales</taxon>
        <taxon>Azospirillaceae</taxon>
        <taxon>Nitrospirillum</taxon>
    </lineage>
</organism>
<dbReference type="Pfam" id="PF14117">
    <property type="entry name" value="DUF4287"/>
    <property type="match status" value="1"/>
</dbReference>
<proteinExistence type="predicted"/>
<dbReference type="Proteomes" id="UP000320516">
    <property type="component" value="Unassembled WGS sequence"/>
</dbReference>
<accession>A0A560KAZ2</accession>
<protein>
    <submittedName>
        <fullName evidence="2">Uncharacterized protein DUF4287</fullName>
    </submittedName>
</protein>
<evidence type="ECO:0000259" key="1">
    <source>
        <dbReference type="Pfam" id="PF18899"/>
    </source>
</evidence>
<gene>
    <name evidence="2" type="ORF">FBZ87_102603</name>
</gene>
<dbReference type="InterPro" id="IPR043714">
    <property type="entry name" value="DUF5655"/>
</dbReference>
<name>A0A560KAZ2_9PROT</name>
<dbReference type="Pfam" id="PF18899">
    <property type="entry name" value="DUF5655"/>
    <property type="match status" value="1"/>
</dbReference>
<dbReference type="EMBL" id="VITV01000002">
    <property type="protein sequence ID" value="TWB80179.1"/>
    <property type="molecule type" value="Genomic_DNA"/>
</dbReference>
<dbReference type="AlphaFoldDB" id="A0A560KAZ2"/>
<sequence>MGAAMASVEDAIATMERNIEAASGQPVAVWVGRIRAQGLTKHGEMVTWLKAEHGFGHGYANHVAKRALADAAPRSADDPVAHLFEGKAGLRPLHDALVAAVMALGPDVEVAPKKANVSIRRRKQFALIQPSTRTRLDLGLVLKSRPPEGRLEASGSFNAMFTHRVKLAAVADVDAEVLAWLKEAYDEAV</sequence>
<dbReference type="InterPro" id="IPR025629">
    <property type="entry name" value="DUF4287"/>
</dbReference>
<evidence type="ECO:0000313" key="3">
    <source>
        <dbReference type="Proteomes" id="UP000320516"/>
    </source>
</evidence>
<comment type="caution">
    <text evidence="2">The sequence shown here is derived from an EMBL/GenBank/DDBJ whole genome shotgun (WGS) entry which is preliminary data.</text>
</comment>